<reference evidence="2 3" key="1">
    <citation type="submission" date="2014-05" db="EMBL/GenBank/DDBJ databases">
        <title>Genome Sequence of Flavobacterium sp. EM1321.</title>
        <authorList>
            <person name="Shin S.-K."/>
            <person name="Yi H."/>
        </authorList>
    </citation>
    <scope>NUCLEOTIDE SEQUENCE [LARGE SCALE GENOMIC DNA]</scope>
    <source>
        <strain evidence="2 3">EM1321</strain>
    </source>
</reference>
<sequence>MILDTWGGVTVWLNKKLSGNIRIEYDRVVRMDQKCNDRVSDMNQFWMATDPKKDTLFTRRGKFQEYDDLSLYYAGIGGWNNKTTRFRKYLTPESKPVIKEYTDKEHLLEAEKVYHIKTIVKDGTSSFWINEELFFQYTDPSPLTSGYFGFRSLQSRQEIRNLKIYALD</sequence>
<proteinExistence type="predicted"/>
<evidence type="ECO:0000259" key="1">
    <source>
        <dbReference type="Pfam" id="PF19763"/>
    </source>
</evidence>
<dbReference type="AlphaFoldDB" id="A0A066WP70"/>
<feature type="domain" description="DUF6250" evidence="1">
    <location>
        <begin position="3"/>
        <end position="162"/>
    </location>
</feature>
<dbReference type="STRING" id="1492738.FEM21_12780"/>
<dbReference type="Proteomes" id="UP000027064">
    <property type="component" value="Unassembled WGS sequence"/>
</dbReference>
<dbReference type="RefSeq" id="WP_160171308.1">
    <property type="nucleotide sequence ID" value="NZ_JNCA01000011.1"/>
</dbReference>
<keyword evidence="3" id="KW-1185">Reference proteome</keyword>
<protein>
    <recommendedName>
        <fullName evidence="1">DUF6250 domain-containing protein</fullName>
    </recommendedName>
</protein>
<accession>A0A066WP70</accession>
<comment type="caution">
    <text evidence="2">The sequence shown here is derived from an EMBL/GenBank/DDBJ whole genome shotgun (WGS) entry which is preliminary data.</text>
</comment>
<dbReference type="EMBL" id="JNCA01000011">
    <property type="protein sequence ID" value="KDN55676.1"/>
    <property type="molecule type" value="Genomic_DNA"/>
</dbReference>
<organism evidence="2 3">
    <name type="scientific">Flavobacterium seoulense</name>
    <dbReference type="NCBI Taxonomy" id="1492738"/>
    <lineage>
        <taxon>Bacteria</taxon>
        <taxon>Pseudomonadati</taxon>
        <taxon>Bacteroidota</taxon>
        <taxon>Flavobacteriia</taxon>
        <taxon>Flavobacteriales</taxon>
        <taxon>Flavobacteriaceae</taxon>
        <taxon>Flavobacterium</taxon>
    </lineage>
</organism>
<dbReference type="PATRIC" id="fig|1492738.3.peg.1271"/>
<dbReference type="OrthoDB" id="262615at2"/>
<dbReference type="Pfam" id="PF19763">
    <property type="entry name" value="DUF6250"/>
    <property type="match status" value="1"/>
</dbReference>
<evidence type="ECO:0000313" key="2">
    <source>
        <dbReference type="EMBL" id="KDN55676.1"/>
    </source>
</evidence>
<gene>
    <name evidence="2" type="ORF">FEM21_12780</name>
</gene>
<dbReference type="Gene3D" id="2.60.120.200">
    <property type="match status" value="1"/>
</dbReference>
<dbReference type="InterPro" id="IPR046217">
    <property type="entry name" value="DUF6250"/>
</dbReference>
<dbReference type="eggNOG" id="ENOG50308WT">
    <property type="taxonomic scope" value="Bacteria"/>
</dbReference>
<evidence type="ECO:0000313" key="3">
    <source>
        <dbReference type="Proteomes" id="UP000027064"/>
    </source>
</evidence>
<name>A0A066WP70_9FLAO</name>